<sequence length="216" mass="24653">MAINKVFLFVPNIIGYARFLFYLIAFICHSLGSWQLCIGFYAFAFILDEFDGRAARAYNQSSNFGAALDMVADRSATAGFCLILAQLYPQYLLFFIGAIALDISSHYYLIYATGMLGLGSHKDSSEWTNNGLMRLYYGNKTFMDLLILGNELFYILLYFNFYLTGGEFTINDFNLDVWQLLLIFCLPIYLLKQSTNILQLQSAAQEIAKIDLNDRH</sequence>
<dbReference type="Gene3D" id="1.20.120.1760">
    <property type="match status" value="1"/>
</dbReference>
<evidence type="ECO:0000256" key="10">
    <source>
        <dbReference type="ARBA" id="ARBA00022842"/>
    </source>
</evidence>
<organism evidence="18 19">
    <name type="scientific">Waterburya agarophytonicola KI4</name>
    <dbReference type="NCBI Taxonomy" id="2874699"/>
    <lineage>
        <taxon>Bacteria</taxon>
        <taxon>Bacillati</taxon>
        <taxon>Cyanobacteriota</taxon>
        <taxon>Cyanophyceae</taxon>
        <taxon>Pleurocapsales</taxon>
        <taxon>Hyellaceae</taxon>
        <taxon>Waterburya</taxon>
        <taxon>Waterburya agarophytonicola</taxon>
    </lineage>
</organism>
<keyword evidence="9" id="KW-0479">Metal-binding</keyword>
<dbReference type="GO" id="GO:0046872">
    <property type="term" value="F:metal ion binding"/>
    <property type="evidence" value="ECO:0007669"/>
    <property type="project" value="UniProtKB-KW"/>
</dbReference>
<dbReference type="PROSITE" id="PS00379">
    <property type="entry name" value="CDP_ALCOHOL_P_TRANSF"/>
    <property type="match status" value="1"/>
</dbReference>
<keyword evidence="7 16" id="KW-0808">Transferase</keyword>
<evidence type="ECO:0000256" key="8">
    <source>
        <dbReference type="ARBA" id="ARBA00022692"/>
    </source>
</evidence>
<proteinExistence type="inferred from homology"/>
<feature type="transmembrane region" description="Helical" evidence="17">
    <location>
        <begin position="20"/>
        <end position="43"/>
    </location>
</feature>
<keyword evidence="6" id="KW-0444">Lipid biosynthesis</keyword>
<evidence type="ECO:0000256" key="13">
    <source>
        <dbReference type="ARBA" id="ARBA00023136"/>
    </source>
</evidence>
<keyword evidence="10" id="KW-0460">Magnesium</keyword>
<protein>
    <recommendedName>
        <fullName evidence="5">CDP-diacylglycerol--inositol 3-phosphatidyltransferase</fullName>
        <ecNumber evidence="5">2.7.8.11</ecNumber>
    </recommendedName>
</protein>
<evidence type="ECO:0000256" key="3">
    <source>
        <dbReference type="ARBA" id="ARBA00004141"/>
    </source>
</evidence>
<comment type="caution">
    <text evidence="18">The sequence shown here is derived from an EMBL/GenBank/DDBJ whole genome shotgun (WGS) entry which is preliminary data.</text>
</comment>
<evidence type="ECO:0000256" key="15">
    <source>
        <dbReference type="ARBA" id="ARBA00023264"/>
    </source>
</evidence>
<dbReference type="GO" id="GO:0003881">
    <property type="term" value="F:CDP-diacylglycerol-inositol 3-phosphatidyltransferase activity"/>
    <property type="evidence" value="ECO:0007669"/>
    <property type="project" value="UniProtKB-EC"/>
</dbReference>
<keyword evidence="12" id="KW-0443">Lipid metabolism</keyword>
<evidence type="ECO:0000256" key="11">
    <source>
        <dbReference type="ARBA" id="ARBA00022989"/>
    </source>
</evidence>
<dbReference type="EC" id="2.7.8.11" evidence="5"/>
<evidence type="ECO:0000256" key="1">
    <source>
        <dbReference type="ARBA" id="ARBA00001936"/>
    </source>
</evidence>
<comment type="similarity">
    <text evidence="4 16">Belongs to the CDP-alcohol phosphatidyltransferase class-I family.</text>
</comment>
<evidence type="ECO:0000256" key="5">
    <source>
        <dbReference type="ARBA" id="ARBA00013212"/>
    </source>
</evidence>
<gene>
    <name evidence="18" type="ORF">I4641_04885</name>
</gene>
<dbReference type="AlphaFoldDB" id="A0A964BQK3"/>
<name>A0A964BQK3_9CYAN</name>
<evidence type="ECO:0000256" key="9">
    <source>
        <dbReference type="ARBA" id="ARBA00022723"/>
    </source>
</evidence>
<evidence type="ECO:0000256" key="2">
    <source>
        <dbReference type="ARBA" id="ARBA00001946"/>
    </source>
</evidence>
<evidence type="ECO:0000256" key="4">
    <source>
        <dbReference type="ARBA" id="ARBA00010441"/>
    </source>
</evidence>
<comment type="cofactor">
    <cofactor evidence="2">
        <name>Mg(2+)</name>
        <dbReference type="ChEBI" id="CHEBI:18420"/>
    </cofactor>
</comment>
<keyword evidence="13 17" id="KW-0472">Membrane</keyword>
<evidence type="ECO:0000256" key="12">
    <source>
        <dbReference type="ARBA" id="ARBA00023098"/>
    </source>
</evidence>
<dbReference type="InterPro" id="IPR000462">
    <property type="entry name" value="CDP-OH_P_trans"/>
</dbReference>
<evidence type="ECO:0000313" key="19">
    <source>
        <dbReference type="Proteomes" id="UP000729733"/>
    </source>
</evidence>
<evidence type="ECO:0000313" key="18">
    <source>
        <dbReference type="EMBL" id="MCC0176311.1"/>
    </source>
</evidence>
<comment type="subcellular location">
    <subcellularLocation>
        <location evidence="3">Membrane</location>
        <topology evidence="3">Multi-pass membrane protein</topology>
    </subcellularLocation>
</comment>
<dbReference type="GO" id="GO:0006661">
    <property type="term" value="P:phosphatidylinositol biosynthetic process"/>
    <property type="evidence" value="ECO:0007669"/>
    <property type="project" value="TreeGrafter"/>
</dbReference>
<keyword evidence="11 17" id="KW-1133">Transmembrane helix</keyword>
<keyword evidence="8 17" id="KW-0812">Transmembrane</keyword>
<dbReference type="InterPro" id="IPR048254">
    <property type="entry name" value="CDP_ALCOHOL_P_TRANSF_CS"/>
</dbReference>
<dbReference type="PIRSF" id="PIRSF000848">
    <property type="entry name" value="CDP_diag_ino_3_P"/>
    <property type="match status" value="1"/>
</dbReference>
<comment type="cofactor">
    <cofactor evidence="1">
        <name>Mn(2+)</name>
        <dbReference type="ChEBI" id="CHEBI:29035"/>
    </cofactor>
</comment>
<evidence type="ECO:0000256" key="17">
    <source>
        <dbReference type="SAM" id="Phobius"/>
    </source>
</evidence>
<keyword evidence="19" id="KW-1185">Reference proteome</keyword>
<dbReference type="Pfam" id="PF01066">
    <property type="entry name" value="CDP-OH_P_transf"/>
    <property type="match status" value="1"/>
</dbReference>
<dbReference type="RefSeq" id="WP_229639352.1">
    <property type="nucleotide sequence ID" value="NZ_JADWDC010000008.1"/>
</dbReference>
<dbReference type="Proteomes" id="UP000729733">
    <property type="component" value="Unassembled WGS sequence"/>
</dbReference>
<dbReference type="PANTHER" id="PTHR15362:SF4">
    <property type="entry name" value="CDP-DIACYLGLYCEROL--INOSITOL 3-PHOSPHATIDYLTRANSFERASE"/>
    <property type="match status" value="1"/>
</dbReference>
<dbReference type="InterPro" id="IPR014387">
    <property type="entry name" value="CDP_diag_ino_3_P_euk"/>
</dbReference>
<keyword evidence="14" id="KW-0594">Phospholipid biosynthesis</keyword>
<keyword evidence="15" id="KW-1208">Phospholipid metabolism</keyword>
<feature type="transmembrane region" description="Helical" evidence="17">
    <location>
        <begin position="142"/>
        <end position="161"/>
    </location>
</feature>
<evidence type="ECO:0000256" key="14">
    <source>
        <dbReference type="ARBA" id="ARBA00023209"/>
    </source>
</evidence>
<evidence type="ECO:0000256" key="7">
    <source>
        <dbReference type="ARBA" id="ARBA00022679"/>
    </source>
</evidence>
<reference evidence="18" key="1">
    <citation type="journal article" date="2021" name="Antonie Van Leeuwenhoek">
        <title>Draft genome and description of Waterburya agarophytonicola gen. nov. sp. nov. (Pleurocapsales, Cyanobacteria): a seaweed symbiont.</title>
        <authorList>
            <person name="Bonthond G."/>
            <person name="Shalygin S."/>
            <person name="Bayer T."/>
            <person name="Weinberger F."/>
        </authorList>
    </citation>
    <scope>NUCLEOTIDE SEQUENCE</scope>
    <source>
        <strain evidence="18">KI4</strain>
    </source>
</reference>
<evidence type="ECO:0000256" key="6">
    <source>
        <dbReference type="ARBA" id="ARBA00022516"/>
    </source>
</evidence>
<dbReference type="PANTHER" id="PTHR15362">
    <property type="entry name" value="PHOSPHATIDYLINOSITOL SYNTHASE"/>
    <property type="match status" value="1"/>
</dbReference>
<dbReference type="EMBL" id="JADWDC010000008">
    <property type="protein sequence ID" value="MCC0176311.1"/>
    <property type="molecule type" value="Genomic_DNA"/>
</dbReference>
<evidence type="ECO:0000256" key="16">
    <source>
        <dbReference type="RuleBase" id="RU003750"/>
    </source>
</evidence>
<dbReference type="GO" id="GO:0016020">
    <property type="term" value="C:membrane"/>
    <property type="evidence" value="ECO:0007669"/>
    <property type="project" value="UniProtKB-SubCell"/>
</dbReference>
<dbReference type="InterPro" id="IPR043130">
    <property type="entry name" value="CDP-OH_PTrfase_TM_dom"/>
</dbReference>
<accession>A0A964BQK3</accession>